<dbReference type="PROSITE" id="PS52050">
    <property type="entry name" value="WYL"/>
    <property type="match status" value="1"/>
</dbReference>
<dbReference type="InterPro" id="IPR026881">
    <property type="entry name" value="WYL_dom"/>
</dbReference>
<dbReference type="InterPro" id="IPR057727">
    <property type="entry name" value="WCX_dom"/>
</dbReference>
<dbReference type="InterPro" id="IPR036388">
    <property type="entry name" value="WH-like_DNA-bd_sf"/>
</dbReference>
<feature type="region of interest" description="Disordered" evidence="3">
    <location>
        <begin position="320"/>
        <end position="341"/>
    </location>
</feature>
<dbReference type="PROSITE" id="PS51000">
    <property type="entry name" value="HTH_DEOR_2"/>
    <property type="match status" value="1"/>
</dbReference>
<dbReference type="GO" id="GO:0003700">
    <property type="term" value="F:DNA-binding transcription factor activity"/>
    <property type="evidence" value="ECO:0007669"/>
    <property type="project" value="InterPro"/>
</dbReference>
<dbReference type="InterPro" id="IPR001034">
    <property type="entry name" value="DeoR_HTH"/>
</dbReference>
<dbReference type="Pfam" id="PF25583">
    <property type="entry name" value="WCX"/>
    <property type="match status" value="1"/>
</dbReference>
<dbReference type="PANTHER" id="PTHR34580">
    <property type="match status" value="1"/>
</dbReference>
<dbReference type="HOGENOM" id="CLU_041141_1_0_11"/>
<dbReference type="InterPro" id="IPR036390">
    <property type="entry name" value="WH_DNA-bd_sf"/>
</dbReference>
<dbReference type="PIRSF" id="PIRSF016838">
    <property type="entry name" value="PafC"/>
    <property type="match status" value="1"/>
</dbReference>
<keyword evidence="1" id="KW-0805">Transcription regulation</keyword>
<protein>
    <submittedName>
        <fullName evidence="5">Putative transcriptional regulator</fullName>
    </submittedName>
</protein>
<keyword evidence="2" id="KW-0804">Transcription</keyword>
<dbReference type="AlphaFoldDB" id="I0UZC9"/>
<dbReference type="Gene3D" id="1.10.10.10">
    <property type="entry name" value="Winged helix-like DNA-binding domain superfamily/Winged helix DNA-binding domain"/>
    <property type="match status" value="1"/>
</dbReference>
<accession>I0UZC9</accession>
<dbReference type="Pfam" id="PF08279">
    <property type="entry name" value="HTH_11"/>
    <property type="match status" value="1"/>
</dbReference>
<dbReference type="InterPro" id="IPR051534">
    <property type="entry name" value="CBASS_pafABC_assoc_protein"/>
</dbReference>
<dbReference type="STRING" id="882086.SacxiDRAFT_0969"/>
<reference evidence="5 6" key="1">
    <citation type="submission" date="2012-01" db="EMBL/GenBank/DDBJ databases">
        <title>Improved High-Quality Draft sequence of Saccharomonospora xinjiangensis XJ-54.</title>
        <authorList>
            <consortium name="US DOE Joint Genome Institute"/>
            <person name="Lucas S."/>
            <person name="Han J."/>
            <person name="Lapidus A."/>
            <person name="Cheng J.-F."/>
            <person name="Goodwin L."/>
            <person name="Pitluck S."/>
            <person name="Peters L."/>
            <person name="Mikhailova N."/>
            <person name="Teshima H."/>
            <person name="Detter J.C."/>
            <person name="Han C."/>
            <person name="Tapia R."/>
            <person name="Land M."/>
            <person name="Hauser L."/>
            <person name="Kyrpides N."/>
            <person name="Ivanova N."/>
            <person name="Pagani I."/>
            <person name="Brambilla E.-M."/>
            <person name="Klenk H.-P."/>
            <person name="Woyke T."/>
        </authorList>
    </citation>
    <scope>NUCLEOTIDE SEQUENCE [LARGE SCALE GENOMIC DNA]</scope>
    <source>
        <strain evidence="5 6">XJ-54</strain>
    </source>
</reference>
<dbReference type="PANTHER" id="PTHR34580:SF3">
    <property type="entry name" value="PROTEIN PAFB"/>
    <property type="match status" value="1"/>
</dbReference>
<dbReference type="EMBL" id="JH636049">
    <property type="protein sequence ID" value="EID53232.1"/>
    <property type="molecule type" value="Genomic_DNA"/>
</dbReference>
<proteinExistence type="predicted"/>
<dbReference type="Pfam" id="PF13280">
    <property type="entry name" value="WYL"/>
    <property type="match status" value="1"/>
</dbReference>
<evidence type="ECO:0000256" key="3">
    <source>
        <dbReference type="SAM" id="MobiDB-lite"/>
    </source>
</evidence>
<dbReference type="eggNOG" id="COG2378">
    <property type="taxonomic scope" value="Bacteria"/>
</dbReference>
<keyword evidence="6" id="KW-1185">Reference proteome</keyword>
<dbReference type="InterPro" id="IPR028349">
    <property type="entry name" value="PafC-like"/>
</dbReference>
<evidence type="ECO:0000256" key="1">
    <source>
        <dbReference type="ARBA" id="ARBA00023015"/>
    </source>
</evidence>
<evidence type="ECO:0000259" key="4">
    <source>
        <dbReference type="PROSITE" id="PS51000"/>
    </source>
</evidence>
<feature type="domain" description="HTH deoR-type" evidence="4">
    <location>
        <begin position="6"/>
        <end position="61"/>
    </location>
</feature>
<organism evidence="5 6">
    <name type="scientific">Saccharomonospora xinjiangensis XJ-54</name>
    <dbReference type="NCBI Taxonomy" id="882086"/>
    <lineage>
        <taxon>Bacteria</taxon>
        <taxon>Bacillati</taxon>
        <taxon>Actinomycetota</taxon>
        <taxon>Actinomycetes</taxon>
        <taxon>Pseudonocardiales</taxon>
        <taxon>Pseudonocardiaceae</taxon>
        <taxon>Saccharomonospora</taxon>
    </lineage>
</organism>
<name>I0UZC9_9PSEU</name>
<gene>
    <name evidence="5" type="ORF">SacxiDRAFT_0969</name>
</gene>
<sequence>MNAEGTTERVLRLLALLQRRTSWTATELAAELRVTDRSVRRDVERLRALGYPVHASAGVGGGYRLGTGTRLPPLLLDDDEAIATAVSLRLAAGGTVAGASEAALRALAKLDQVMPPRLRSEVRAVAGATDTLVGPSTPVDPDVLLTLARACTDAVRVRFGYQNRDEERTVEPVRMVATGRRWYLMAWDLDRDDWRTFRLDRMHRVAATTWRFRPREHPNPVDHVQRSVTGTPYRYLARVRLHAQAQRVRELMPPQVGRVEEERDGWCVLVVGADDPDWLAAQLARLDFEAEVLGPPEVRDAAGRLARRLTAMACLADTARPDVAPGPEGRAMSGDDVENNGAHVVQSGTFLDNTVLEQHCPRTTPS</sequence>
<dbReference type="Proteomes" id="UP000004691">
    <property type="component" value="Unassembled WGS sequence"/>
</dbReference>
<dbReference type="InterPro" id="IPR013196">
    <property type="entry name" value="HTH_11"/>
</dbReference>
<evidence type="ECO:0000313" key="5">
    <source>
        <dbReference type="EMBL" id="EID53232.1"/>
    </source>
</evidence>
<evidence type="ECO:0000313" key="6">
    <source>
        <dbReference type="Proteomes" id="UP000004691"/>
    </source>
</evidence>
<evidence type="ECO:0000256" key="2">
    <source>
        <dbReference type="ARBA" id="ARBA00023163"/>
    </source>
</evidence>
<dbReference type="OrthoDB" id="3483912at2"/>
<dbReference type="RefSeq" id="WP_006237346.1">
    <property type="nucleotide sequence ID" value="NZ_JH636049.1"/>
</dbReference>
<dbReference type="SUPFAM" id="SSF46785">
    <property type="entry name" value="Winged helix' DNA-binding domain"/>
    <property type="match status" value="1"/>
</dbReference>